<dbReference type="GO" id="GO:0016787">
    <property type="term" value="F:hydrolase activity"/>
    <property type="evidence" value="ECO:0007669"/>
    <property type="project" value="UniProtKB-KW"/>
</dbReference>
<evidence type="ECO:0000313" key="4">
    <source>
        <dbReference type="Proteomes" id="UP000054560"/>
    </source>
</evidence>
<dbReference type="PANTHER" id="PTHR12629:SF0">
    <property type="entry name" value="DIPHOSPHOINOSITOL-POLYPHOSPHATE DIPHOSPHATASE"/>
    <property type="match status" value="1"/>
</dbReference>
<reference evidence="3 4" key="1">
    <citation type="submission" date="2011-02" db="EMBL/GenBank/DDBJ databases">
        <title>The Genome Sequence of Sphaeroforma arctica JP610.</title>
        <authorList>
            <consortium name="The Broad Institute Genome Sequencing Platform"/>
            <person name="Russ C."/>
            <person name="Cuomo C."/>
            <person name="Young S.K."/>
            <person name="Zeng Q."/>
            <person name="Gargeya S."/>
            <person name="Alvarado L."/>
            <person name="Berlin A."/>
            <person name="Chapman S.B."/>
            <person name="Chen Z."/>
            <person name="Freedman E."/>
            <person name="Gellesch M."/>
            <person name="Goldberg J."/>
            <person name="Griggs A."/>
            <person name="Gujja S."/>
            <person name="Heilman E."/>
            <person name="Heiman D."/>
            <person name="Howarth C."/>
            <person name="Mehta T."/>
            <person name="Neiman D."/>
            <person name="Pearson M."/>
            <person name="Roberts A."/>
            <person name="Saif S."/>
            <person name="Shea T."/>
            <person name="Shenoy N."/>
            <person name="Sisk P."/>
            <person name="Stolte C."/>
            <person name="Sykes S."/>
            <person name="White J."/>
            <person name="Yandava C."/>
            <person name="Burger G."/>
            <person name="Gray M.W."/>
            <person name="Holland P.W.H."/>
            <person name="King N."/>
            <person name="Lang F.B.F."/>
            <person name="Roger A.J."/>
            <person name="Ruiz-Trillo I."/>
            <person name="Haas B."/>
            <person name="Nusbaum C."/>
            <person name="Birren B."/>
        </authorList>
    </citation>
    <scope>NUCLEOTIDE SEQUENCE [LARGE SCALE GENOMIC DNA]</scope>
    <source>
        <strain evidence="3 4">JP610</strain>
    </source>
</reference>
<dbReference type="RefSeq" id="XP_014151868.1">
    <property type="nucleotide sequence ID" value="XM_014296393.1"/>
</dbReference>
<dbReference type="InterPro" id="IPR015797">
    <property type="entry name" value="NUDIX_hydrolase-like_dom_sf"/>
</dbReference>
<proteinExistence type="predicted"/>
<keyword evidence="2" id="KW-0378">Hydrolase</keyword>
<name>A0A0L0FNA1_9EUKA</name>
<dbReference type="SUPFAM" id="SSF55811">
    <property type="entry name" value="Nudix"/>
    <property type="match status" value="1"/>
</dbReference>
<dbReference type="OrthoDB" id="2011998at2759"/>
<dbReference type="GO" id="GO:0005737">
    <property type="term" value="C:cytoplasm"/>
    <property type="evidence" value="ECO:0007669"/>
    <property type="project" value="TreeGrafter"/>
</dbReference>
<dbReference type="GO" id="GO:0005634">
    <property type="term" value="C:nucleus"/>
    <property type="evidence" value="ECO:0007669"/>
    <property type="project" value="TreeGrafter"/>
</dbReference>
<gene>
    <name evidence="3" type="ORF">SARC_09588</name>
</gene>
<evidence type="ECO:0008006" key="5">
    <source>
        <dbReference type="Google" id="ProtNLM"/>
    </source>
</evidence>
<keyword evidence="1" id="KW-0479">Metal-binding</keyword>
<evidence type="ECO:0000256" key="2">
    <source>
        <dbReference type="ARBA" id="ARBA00022801"/>
    </source>
</evidence>
<protein>
    <recommendedName>
        <fullName evidence="5">Nudix hydrolase domain-containing protein</fullName>
    </recommendedName>
</protein>
<dbReference type="PANTHER" id="PTHR12629">
    <property type="entry name" value="DIPHOSPHOINOSITOL POLYPHOSPHATE PHOSPHOHYDROLASE"/>
    <property type="match status" value="1"/>
</dbReference>
<evidence type="ECO:0000313" key="3">
    <source>
        <dbReference type="EMBL" id="KNC77966.1"/>
    </source>
</evidence>
<evidence type="ECO:0000256" key="1">
    <source>
        <dbReference type="ARBA" id="ARBA00022723"/>
    </source>
</evidence>
<dbReference type="Proteomes" id="UP000054560">
    <property type="component" value="Unassembled WGS sequence"/>
</dbReference>
<dbReference type="GeneID" id="25910092"/>
<dbReference type="Gene3D" id="3.90.79.10">
    <property type="entry name" value="Nucleoside Triphosphate Pyrophosphohydrolase"/>
    <property type="match status" value="1"/>
</dbReference>
<organism evidence="3 4">
    <name type="scientific">Sphaeroforma arctica JP610</name>
    <dbReference type="NCBI Taxonomy" id="667725"/>
    <lineage>
        <taxon>Eukaryota</taxon>
        <taxon>Ichthyosporea</taxon>
        <taxon>Ichthyophonida</taxon>
        <taxon>Sphaeroforma</taxon>
    </lineage>
</organism>
<dbReference type="GO" id="GO:0046872">
    <property type="term" value="F:metal ion binding"/>
    <property type="evidence" value="ECO:0007669"/>
    <property type="project" value="UniProtKB-KW"/>
</dbReference>
<keyword evidence="4" id="KW-1185">Reference proteome</keyword>
<sequence length="93" mass="10631">MRNVEVSALCQEEGGVLGTIDRPLGTWIATSKKSGKASRLHVFLLHVTEELSDSEWAESDVRQRRWVDLEYALEVVHREEQHNALLTFKQSLV</sequence>
<accession>A0A0L0FNA1</accession>
<dbReference type="EMBL" id="KQ242589">
    <property type="protein sequence ID" value="KNC77966.1"/>
    <property type="molecule type" value="Genomic_DNA"/>
</dbReference>
<dbReference type="AlphaFoldDB" id="A0A0L0FNA1"/>